<dbReference type="AlphaFoldDB" id="A0A2R6C8W4"/>
<feature type="domain" description="N-acetyltransferase" evidence="2">
    <location>
        <begin position="13"/>
        <end position="172"/>
    </location>
</feature>
<dbReference type="CDD" id="cd04301">
    <property type="entry name" value="NAT_SF"/>
    <property type="match status" value="1"/>
</dbReference>
<evidence type="ECO:0000256" key="1">
    <source>
        <dbReference type="ARBA" id="ARBA00022679"/>
    </source>
</evidence>
<reference evidence="3 4" key="1">
    <citation type="submission" date="2017-04" db="EMBL/GenBank/DDBJ databases">
        <title>Novel microbial lineages endemic to geothermal iron-oxide mats fill important gaps in the evolutionary history of Archaea.</title>
        <authorList>
            <person name="Jay Z.J."/>
            <person name="Beam J.P."/>
            <person name="Dlakic M."/>
            <person name="Rusch D.B."/>
            <person name="Kozubal M.A."/>
            <person name="Inskeep W.P."/>
        </authorList>
    </citation>
    <scope>NUCLEOTIDE SEQUENCE [LARGE SCALE GENOMIC DNA]</scope>
    <source>
        <strain evidence="3">BE_D</strain>
    </source>
</reference>
<name>A0A2R6C8W4_9ARCH</name>
<dbReference type="InterPro" id="IPR000182">
    <property type="entry name" value="GNAT_dom"/>
</dbReference>
<evidence type="ECO:0000313" key="4">
    <source>
        <dbReference type="Proteomes" id="UP000242015"/>
    </source>
</evidence>
<proteinExistence type="predicted"/>
<dbReference type="PANTHER" id="PTHR13947:SF37">
    <property type="entry name" value="LD18367P"/>
    <property type="match status" value="1"/>
</dbReference>
<accession>A0A2R6C8W4</accession>
<dbReference type="InterPro" id="IPR016181">
    <property type="entry name" value="Acyl_CoA_acyltransferase"/>
</dbReference>
<dbReference type="SUPFAM" id="SSF55729">
    <property type="entry name" value="Acyl-CoA N-acyltransferases (Nat)"/>
    <property type="match status" value="1"/>
</dbReference>
<organism evidence="3 4">
    <name type="scientific">Candidatus Marsarchaeota G2 archaeon BE_D</name>
    <dbReference type="NCBI Taxonomy" id="1978158"/>
    <lineage>
        <taxon>Archaea</taxon>
        <taxon>Candidatus Marsarchaeota</taxon>
        <taxon>Candidatus Marsarchaeota group 2</taxon>
    </lineage>
</organism>
<dbReference type="Proteomes" id="UP000242015">
    <property type="component" value="Unassembled WGS sequence"/>
</dbReference>
<evidence type="ECO:0000313" key="3">
    <source>
        <dbReference type="EMBL" id="PSO07345.1"/>
    </source>
</evidence>
<sequence length="172" mass="19683">MLYFESELVFPRMEIVELTDKDVEQYLNLLNAEDSVKDLLSRLGFPLSKQEYFEKIKSFSTWIKAYVAKQGGEVVGAITFTGAENLDMKDACIITDVSVRRDHRNRGLGTTLVRTVLDFARSQGIRKVVTIVSEMNVPALEMFHKVGFKPYRVLKDYYIQGENAVALEYELV</sequence>
<dbReference type="Pfam" id="PF00583">
    <property type="entry name" value="Acetyltransf_1"/>
    <property type="match status" value="1"/>
</dbReference>
<evidence type="ECO:0000259" key="2">
    <source>
        <dbReference type="PROSITE" id="PS51186"/>
    </source>
</evidence>
<dbReference type="GO" id="GO:0008080">
    <property type="term" value="F:N-acetyltransferase activity"/>
    <property type="evidence" value="ECO:0007669"/>
    <property type="project" value="InterPro"/>
</dbReference>
<dbReference type="EMBL" id="NEXF01000271">
    <property type="protein sequence ID" value="PSO07345.1"/>
    <property type="molecule type" value="Genomic_DNA"/>
</dbReference>
<comment type="caution">
    <text evidence="3">The sequence shown here is derived from an EMBL/GenBank/DDBJ whole genome shotgun (WGS) entry which is preliminary data.</text>
</comment>
<dbReference type="InterPro" id="IPR050769">
    <property type="entry name" value="NAT_camello-type"/>
</dbReference>
<dbReference type="PROSITE" id="PS51186">
    <property type="entry name" value="GNAT"/>
    <property type="match status" value="1"/>
</dbReference>
<gene>
    <name evidence="3" type="ORF">B9Q04_11365</name>
</gene>
<dbReference type="Gene3D" id="3.40.630.30">
    <property type="match status" value="1"/>
</dbReference>
<keyword evidence="1" id="KW-0808">Transferase</keyword>
<dbReference type="PANTHER" id="PTHR13947">
    <property type="entry name" value="GNAT FAMILY N-ACETYLTRANSFERASE"/>
    <property type="match status" value="1"/>
</dbReference>
<protein>
    <recommendedName>
        <fullName evidence="2">N-acetyltransferase domain-containing protein</fullName>
    </recommendedName>
</protein>